<evidence type="ECO:0000313" key="1">
    <source>
        <dbReference type="EMBL" id="GLB52454.1"/>
    </source>
</evidence>
<reference evidence="1" key="1">
    <citation type="submission" date="2022-07" db="EMBL/GenBank/DDBJ databases">
        <title>Taxonomy of Novel Oxalotrophic and Methylotrophic Bacteria.</title>
        <authorList>
            <person name="Sahin N."/>
            <person name="Tani A."/>
        </authorList>
    </citation>
    <scope>NUCLEOTIDE SEQUENCE</scope>
    <source>
        <strain evidence="1">AM327</strain>
    </source>
</reference>
<dbReference type="PANTHER" id="PTHR34220:SF7">
    <property type="entry name" value="SENSOR HISTIDINE KINASE YPDA"/>
    <property type="match status" value="1"/>
</dbReference>
<dbReference type="InterPro" id="IPR036890">
    <property type="entry name" value="HATPase_C_sf"/>
</dbReference>
<protein>
    <submittedName>
        <fullName evidence="1">Uncharacterized protein</fullName>
    </submittedName>
</protein>
<proteinExistence type="predicted"/>
<accession>A0A9W6B735</accession>
<name>A0A9W6B735_9FLAO</name>
<dbReference type="EMBL" id="BRVP01000008">
    <property type="protein sequence ID" value="GLB52454.1"/>
    <property type="molecule type" value="Genomic_DNA"/>
</dbReference>
<dbReference type="InterPro" id="IPR050640">
    <property type="entry name" value="Bact_2-comp_sensor_kinase"/>
</dbReference>
<dbReference type="Gene3D" id="3.30.565.10">
    <property type="entry name" value="Histidine kinase-like ATPase, C-terminal domain"/>
    <property type="match status" value="1"/>
</dbReference>
<keyword evidence="2" id="KW-1185">Reference proteome</keyword>
<dbReference type="AlphaFoldDB" id="A0A9W6B735"/>
<dbReference type="RefSeq" id="WP_281753733.1">
    <property type="nucleotide sequence ID" value="NZ_BRVP01000008.1"/>
</dbReference>
<dbReference type="PANTHER" id="PTHR34220">
    <property type="entry name" value="SENSOR HISTIDINE KINASE YPDA"/>
    <property type="match status" value="1"/>
</dbReference>
<dbReference type="Proteomes" id="UP001143545">
    <property type="component" value="Unassembled WGS sequence"/>
</dbReference>
<evidence type="ECO:0000313" key="2">
    <source>
        <dbReference type="Proteomes" id="UP001143545"/>
    </source>
</evidence>
<comment type="caution">
    <text evidence="1">The sequence shown here is derived from an EMBL/GenBank/DDBJ whole genome shotgun (WGS) entry which is preliminary data.</text>
</comment>
<organism evidence="1 2">
    <name type="scientific">Neptunitalea chrysea</name>
    <dbReference type="NCBI Taxonomy" id="1647581"/>
    <lineage>
        <taxon>Bacteria</taxon>
        <taxon>Pseudomonadati</taxon>
        <taxon>Bacteroidota</taxon>
        <taxon>Flavobacteriia</taxon>
        <taxon>Flavobacteriales</taxon>
        <taxon>Flavobacteriaceae</taxon>
        <taxon>Neptunitalea</taxon>
    </lineage>
</organism>
<gene>
    <name evidence="1" type="ORF">NBRC110019_14940</name>
</gene>
<sequence>MNFSVKGSPSNKEIAPLILINFIENAFKYGVSSNQESTISINITIEERKIILNVYNTIVKKYISKVSSTKEGIANTQKRLEMVYPNKHS</sequence>
<dbReference type="SUPFAM" id="SSF55874">
    <property type="entry name" value="ATPase domain of HSP90 chaperone/DNA topoisomerase II/histidine kinase"/>
    <property type="match status" value="1"/>
</dbReference>